<organism evidence="3 4">
    <name type="scientific">Prorocentrum cordatum</name>
    <dbReference type="NCBI Taxonomy" id="2364126"/>
    <lineage>
        <taxon>Eukaryota</taxon>
        <taxon>Sar</taxon>
        <taxon>Alveolata</taxon>
        <taxon>Dinophyceae</taxon>
        <taxon>Prorocentrales</taxon>
        <taxon>Prorocentraceae</taxon>
        <taxon>Prorocentrum</taxon>
    </lineage>
</organism>
<feature type="transmembrane region" description="Helical" evidence="2">
    <location>
        <begin position="42"/>
        <end position="65"/>
    </location>
</feature>
<reference evidence="3" key="1">
    <citation type="submission" date="2023-10" db="EMBL/GenBank/DDBJ databases">
        <authorList>
            <person name="Chen Y."/>
            <person name="Shah S."/>
            <person name="Dougan E. K."/>
            <person name="Thang M."/>
            <person name="Chan C."/>
        </authorList>
    </citation>
    <scope>NUCLEOTIDE SEQUENCE [LARGE SCALE GENOMIC DNA]</scope>
</reference>
<evidence type="ECO:0000313" key="4">
    <source>
        <dbReference type="Proteomes" id="UP001189429"/>
    </source>
</evidence>
<protein>
    <submittedName>
        <fullName evidence="3">Uncharacterized protein</fullName>
    </submittedName>
</protein>
<gene>
    <name evidence="3" type="ORF">PCOR1329_LOCUS74720</name>
</gene>
<feature type="region of interest" description="Disordered" evidence="1">
    <location>
        <begin position="396"/>
        <end position="415"/>
    </location>
</feature>
<feature type="region of interest" description="Disordered" evidence="1">
    <location>
        <begin position="1"/>
        <end position="22"/>
    </location>
</feature>
<feature type="transmembrane region" description="Helical" evidence="2">
    <location>
        <begin position="126"/>
        <end position="147"/>
    </location>
</feature>
<comment type="caution">
    <text evidence="3">The sequence shown here is derived from an EMBL/GenBank/DDBJ whole genome shotgun (WGS) entry which is preliminary data.</text>
</comment>
<evidence type="ECO:0000313" key="3">
    <source>
        <dbReference type="EMBL" id="CAK0896184.1"/>
    </source>
</evidence>
<feature type="transmembrane region" description="Helical" evidence="2">
    <location>
        <begin position="232"/>
        <end position="260"/>
    </location>
</feature>
<keyword evidence="2" id="KW-1133">Transmembrane helix</keyword>
<keyword evidence="4" id="KW-1185">Reference proteome</keyword>
<feature type="transmembrane region" description="Helical" evidence="2">
    <location>
        <begin position="167"/>
        <end position="189"/>
    </location>
</feature>
<accession>A0ABN9XD90</accession>
<keyword evidence="2" id="KW-0472">Membrane</keyword>
<proteinExistence type="predicted"/>
<dbReference type="EMBL" id="CAUYUJ010020153">
    <property type="protein sequence ID" value="CAK0896184.1"/>
    <property type="molecule type" value="Genomic_DNA"/>
</dbReference>
<keyword evidence="2" id="KW-0812">Transmembrane</keyword>
<feature type="transmembrane region" description="Helical" evidence="2">
    <location>
        <begin position="201"/>
        <end position="220"/>
    </location>
</feature>
<dbReference type="Proteomes" id="UP001189429">
    <property type="component" value="Unassembled WGS sequence"/>
</dbReference>
<evidence type="ECO:0000256" key="2">
    <source>
        <dbReference type="SAM" id="Phobius"/>
    </source>
</evidence>
<sequence>MAVVAQHGLPRDSAAPTEQRQSRRRAMADVEHFLSPLFRPPLGLAVTGAALKYVATTIILADPLLRTRGDFIREREDSGMGARLQRLALLVGRGVFIGLAAACFEQDRVILSEGFRHLSGLQCCHLVAMVLAFSPNTVAAVAAVGIIEVKAAWLNGFPINSCFYGSLADAAAVAYVAFMGLVYLLPLLVISTIYGIPGLCAIAWSFSCEFVFGFVVRPWQLLTQGRADFSSFWIVLPAVAVFMLAVLQILLIAYCVCVILEKRYPQIAQQEKNKNGGGGRSRLVREMPAHVIGLMRELGGWKVGAEHSKDAIGDSSCSAELELLPKASDGKDVEISGAQPPRGSRLCGMAAHEEDQCLLNDTTLGAIWMMKVTGSAAPRECFRFCGITPEGQLTPPGISWARTARRPPPTSSVTLHSPRAARLTFGCQRRVEDEQLCSLDRRSGSPEIFLPDGVPSPAIAGACALAYAYGRNVGPHVSNMCAGRNSWRWWTLASCTATKVAIGAGPGMIASGRPSMSWAPIPRWLTNSLVVQSMKKSLMVKAVRSQASRAAFLSERGSSRIFPRRCPTLL</sequence>
<name>A0ABN9XD90_9DINO</name>
<evidence type="ECO:0000256" key="1">
    <source>
        <dbReference type="SAM" id="MobiDB-lite"/>
    </source>
</evidence>